<comment type="caution">
    <text evidence="5">The sequence shown here is derived from an EMBL/GenBank/DDBJ whole genome shotgun (WGS) entry which is preliminary data.</text>
</comment>
<dbReference type="EMBL" id="RQGF01000012">
    <property type="protein sequence ID" value="TGL63313.1"/>
    <property type="molecule type" value="Genomic_DNA"/>
</dbReference>
<evidence type="ECO:0000313" key="6">
    <source>
        <dbReference type="Proteomes" id="UP000297762"/>
    </source>
</evidence>
<organism evidence="5 6">
    <name type="scientific">Leptospira sarikeiensis</name>
    <dbReference type="NCBI Taxonomy" id="2484943"/>
    <lineage>
        <taxon>Bacteria</taxon>
        <taxon>Pseudomonadati</taxon>
        <taxon>Spirochaetota</taxon>
        <taxon>Spirochaetia</taxon>
        <taxon>Leptospirales</taxon>
        <taxon>Leptospiraceae</taxon>
        <taxon>Leptospira</taxon>
    </lineage>
</organism>
<accession>A0A4R9KDQ9</accession>
<dbReference type="PRINTS" id="PR00032">
    <property type="entry name" value="HTHARAC"/>
</dbReference>
<name>A0A4R9KDQ9_9LEPT</name>
<protein>
    <submittedName>
        <fullName evidence="5">AraC family transcriptional regulator</fullName>
    </submittedName>
</protein>
<proteinExistence type="predicted"/>
<dbReference type="SMART" id="SM00342">
    <property type="entry name" value="HTH_ARAC"/>
    <property type="match status" value="1"/>
</dbReference>
<dbReference type="InterPro" id="IPR018062">
    <property type="entry name" value="HTH_AraC-typ_CS"/>
</dbReference>
<keyword evidence="6" id="KW-1185">Reference proteome</keyword>
<dbReference type="RefSeq" id="WP_135648402.1">
    <property type="nucleotide sequence ID" value="NZ_RQGF01000012.1"/>
</dbReference>
<dbReference type="GO" id="GO:0043565">
    <property type="term" value="F:sequence-specific DNA binding"/>
    <property type="evidence" value="ECO:0007669"/>
    <property type="project" value="InterPro"/>
</dbReference>
<feature type="domain" description="HTH araC/xylS-type" evidence="4">
    <location>
        <begin position="29"/>
        <end position="126"/>
    </location>
</feature>
<dbReference type="PROSITE" id="PS00041">
    <property type="entry name" value="HTH_ARAC_FAMILY_1"/>
    <property type="match status" value="1"/>
</dbReference>
<evidence type="ECO:0000256" key="3">
    <source>
        <dbReference type="ARBA" id="ARBA00023163"/>
    </source>
</evidence>
<sequence>MGSELFYNGEVLRLHKKLYPKEEILARVIHSKQFIDKQFHTKLDLDIIVGKSFLSKFYFIRLFKSFYGRTPHQYLIGVRLENAKRLLREGVSVSEVCEQVGFESPSSFTGLFRKYTGLSPSQFQTKSKKQF</sequence>
<dbReference type="PANTHER" id="PTHR43280">
    <property type="entry name" value="ARAC-FAMILY TRANSCRIPTIONAL REGULATOR"/>
    <property type="match status" value="1"/>
</dbReference>
<dbReference type="SUPFAM" id="SSF46689">
    <property type="entry name" value="Homeodomain-like"/>
    <property type="match status" value="2"/>
</dbReference>
<evidence type="ECO:0000259" key="4">
    <source>
        <dbReference type="PROSITE" id="PS01124"/>
    </source>
</evidence>
<evidence type="ECO:0000256" key="2">
    <source>
        <dbReference type="ARBA" id="ARBA00023125"/>
    </source>
</evidence>
<dbReference type="Pfam" id="PF12833">
    <property type="entry name" value="HTH_18"/>
    <property type="match status" value="1"/>
</dbReference>
<keyword evidence="2" id="KW-0238">DNA-binding</keyword>
<keyword evidence="3" id="KW-0804">Transcription</keyword>
<dbReference type="Proteomes" id="UP000297762">
    <property type="component" value="Unassembled WGS sequence"/>
</dbReference>
<evidence type="ECO:0000256" key="1">
    <source>
        <dbReference type="ARBA" id="ARBA00023015"/>
    </source>
</evidence>
<dbReference type="AlphaFoldDB" id="A0A4R9KDQ9"/>
<dbReference type="InterPro" id="IPR020449">
    <property type="entry name" value="Tscrpt_reg_AraC-type_HTH"/>
</dbReference>
<dbReference type="GO" id="GO:0003700">
    <property type="term" value="F:DNA-binding transcription factor activity"/>
    <property type="evidence" value="ECO:0007669"/>
    <property type="project" value="InterPro"/>
</dbReference>
<dbReference type="PROSITE" id="PS01124">
    <property type="entry name" value="HTH_ARAC_FAMILY_2"/>
    <property type="match status" value="1"/>
</dbReference>
<dbReference type="OrthoDB" id="328780at2"/>
<dbReference type="InterPro" id="IPR009057">
    <property type="entry name" value="Homeodomain-like_sf"/>
</dbReference>
<dbReference type="PANTHER" id="PTHR43280:SF28">
    <property type="entry name" value="HTH-TYPE TRANSCRIPTIONAL ACTIVATOR RHAS"/>
    <property type="match status" value="1"/>
</dbReference>
<gene>
    <name evidence="5" type="ORF">EHQ64_04955</name>
</gene>
<reference evidence="5" key="1">
    <citation type="journal article" date="2019" name="PLoS Negl. Trop. Dis.">
        <title>Revisiting the worldwide diversity of Leptospira species in the environment.</title>
        <authorList>
            <person name="Vincent A.T."/>
            <person name="Schiettekatte O."/>
            <person name="Bourhy P."/>
            <person name="Veyrier F.J."/>
            <person name="Picardeau M."/>
        </authorList>
    </citation>
    <scope>NUCLEOTIDE SEQUENCE [LARGE SCALE GENOMIC DNA]</scope>
    <source>
        <strain evidence="5">201702455</strain>
    </source>
</reference>
<evidence type="ECO:0000313" key="5">
    <source>
        <dbReference type="EMBL" id="TGL63313.1"/>
    </source>
</evidence>
<dbReference type="InterPro" id="IPR018060">
    <property type="entry name" value="HTH_AraC"/>
</dbReference>
<dbReference type="Gene3D" id="1.10.10.60">
    <property type="entry name" value="Homeodomain-like"/>
    <property type="match status" value="2"/>
</dbReference>
<keyword evidence="1" id="KW-0805">Transcription regulation</keyword>